<feature type="signal peptide" evidence="2">
    <location>
        <begin position="1"/>
        <end position="31"/>
    </location>
</feature>
<feature type="compositionally biased region" description="Polar residues" evidence="1">
    <location>
        <begin position="204"/>
        <end position="215"/>
    </location>
</feature>
<dbReference type="STRING" id="650891.SAMN05216203_0438"/>
<dbReference type="InterPro" id="IPR011033">
    <property type="entry name" value="PRC_barrel-like_sf"/>
</dbReference>
<dbReference type="SUPFAM" id="SSF47473">
    <property type="entry name" value="EF-hand"/>
    <property type="match status" value="1"/>
</dbReference>
<dbReference type="Proteomes" id="UP000198644">
    <property type="component" value="Unassembled WGS sequence"/>
</dbReference>
<dbReference type="AlphaFoldDB" id="A0A1I6GSN5"/>
<feature type="compositionally biased region" description="Basic and acidic residues" evidence="1">
    <location>
        <begin position="128"/>
        <end position="142"/>
    </location>
</feature>
<dbReference type="EMBL" id="FOYW01000001">
    <property type="protein sequence ID" value="SFR45224.1"/>
    <property type="molecule type" value="Genomic_DNA"/>
</dbReference>
<sequence length="463" mass="51710">MNKEHKLMRDLGLQLATAGVSALLLVSPVSAQSGSTDQARQDKNRQMEQSARAEFKQLDENNDQKLEWDEIEPRLENADAKDKWDQDKLMSEFDRNDDDALQPQEYQRFVTEAGLTGSQTGQTARAQSEQERQTGQQRREVELESADVQVDPGQSQVEVTQKSPDVQVQQAETDVSVKPQAPQVTVRQPKPEVTITMPKPEVEVTQQDPNVNVDQGQPDVQIEQQEPEVTVRREKPEVEVEGQQPEVVLQRDKPDVSMTDTQQQADVTTQQAEGETQVQIEESEPQVEITQAEPEVTIETAGQAGVNVQGEERDQARSEQQERGQEVAAENLDEMDAPAAGMSSEERQARQQTLDNLSIDELRGREIVNANGEDLGDVDHVVVSRDQGKAGVVLSIGGILGMGAEKVMAPLDELHLQDDRLVWDTSRTKDELEDSADYQERNYNKVSSENYRNVGELKQNPGQ</sequence>
<dbReference type="InterPro" id="IPR018247">
    <property type="entry name" value="EF_Hand_1_Ca_BS"/>
</dbReference>
<feature type="chain" id="PRO_5011671018" evidence="2">
    <location>
        <begin position="32"/>
        <end position="463"/>
    </location>
</feature>
<feature type="compositionally biased region" description="Basic and acidic residues" evidence="1">
    <location>
        <begin position="310"/>
        <end position="325"/>
    </location>
</feature>
<feature type="compositionally biased region" description="Polar residues" evidence="1">
    <location>
        <begin position="116"/>
        <end position="126"/>
    </location>
</feature>
<proteinExistence type="predicted"/>
<organism evidence="4 5">
    <name type="scientific">Marinobacter daqiaonensis</name>
    <dbReference type="NCBI Taxonomy" id="650891"/>
    <lineage>
        <taxon>Bacteria</taxon>
        <taxon>Pseudomonadati</taxon>
        <taxon>Pseudomonadota</taxon>
        <taxon>Gammaproteobacteria</taxon>
        <taxon>Pseudomonadales</taxon>
        <taxon>Marinobacteraceae</taxon>
        <taxon>Marinobacter</taxon>
    </lineage>
</organism>
<evidence type="ECO:0000259" key="3">
    <source>
        <dbReference type="Pfam" id="PF05239"/>
    </source>
</evidence>
<dbReference type="PROSITE" id="PS00018">
    <property type="entry name" value="EF_HAND_1"/>
    <property type="match status" value="2"/>
</dbReference>
<dbReference type="OrthoDB" id="6162955at2"/>
<dbReference type="InterPro" id="IPR027275">
    <property type="entry name" value="PRC-brl_dom"/>
</dbReference>
<dbReference type="PANTHER" id="PTHR36505">
    <property type="entry name" value="BLR1072 PROTEIN"/>
    <property type="match status" value="1"/>
</dbReference>
<evidence type="ECO:0000256" key="1">
    <source>
        <dbReference type="SAM" id="MobiDB-lite"/>
    </source>
</evidence>
<keyword evidence="2" id="KW-0732">Signal</keyword>
<dbReference type="Gene3D" id="1.10.238.10">
    <property type="entry name" value="EF-hand"/>
    <property type="match status" value="1"/>
</dbReference>
<feature type="region of interest" description="Disordered" evidence="1">
    <location>
        <begin position="430"/>
        <end position="463"/>
    </location>
</feature>
<protein>
    <submittedName>
        <fullName evidence="4">PRC-barrel domain-containing protein</fullName>
    </submittedName>
</protein>
<dbReference type="SUPFAM" id="SSF50346">
    <property type="entry name" value="PRC-barrel domain"/>
    <property type="match status" value="1"/>
</dbReference>
<reference evidence="4 5" key="1">
    <citation type="submission" date="2016-10" db="EMBL/GenBank/DDBJ databases">
        <authorList>
            <person name="de Groot N.N."/>
        </authorList>
    </citation>
    <scope>NUCLEOTIDE SEQUENCE [LARGE SCALE GENOMIC DNA]</scope>
    <source>
        <strain evidence="4 5">CGMCC 1.9167</strain>
    </source>
</reference>
<gene>
    <name evidence="4" type="ORF">SAMN05216203_0438</name>
</gene>
<dbReference type="RefSeq" id="WP_092008660.1">
    <property type="nucleotide sequence ID" value="NZ_FOYW01000001.1"/>
</dbReference>
<dbReference type="Pfam" id="PF05239">
    <property type="entry name" value="PRC"/>
    <property type="match status" value="1"/>
</dbReference>
<keyword evidence="5" id="KW-1185">Reference proteome</keyword>
<dbReference type="PANTHER" id="PTHR36505:SF1">
    <property type="entry name" value="BLR1072 PROTEIN"/>
    <property type="match status" value="1"/>
</dbReference>
<feature type="compositionally biased region" description="Polar residues" evidence="1">
    <location>
        <begin position="152"/>
        <end position="173"/>
    </location>
</feature>
<dbReference type="InterPro" id="IPR011992">
    <property type="entry name" value="EF-hand-dom_pair"/>
</dbReference>
<evidence type="ECO:0000313" key="5">
    <source>
        <dbReference type="Proteomes" id="UP000198644"/>
    </source>
</evidence>
<dbReference type="Gene3D" id="2.30.30.240">
    <property type="entry name" value="PRC-barrel domain"/>
    <property type="match status" value="1"/>
</dbReference>
<feature type="compositionally biased region" description="Low complexity" evidence="1">
    <location>
        <begin position="259"/>
        <end position="272"/>
    </location>
</feature>
<evidence type="ECO:0000256" key="2">
    <source>
        <dbReference type="SAM" id="SignalP"/>
    </source>
</evidence>
<feature type="compositionally biased region" description="Basic and acidic residues" evidence="1">
    <location>
        <begin position="39"/>
        <end position="94"/>
    </location>
</feature>
<evidence type="ECO:0000313" key="4">
    <source>
        <dbReference type="EMBL" id="SFR45224.1"/>
    </source>
</evidence>
<feature type="region of interest" description="Disordered" evidence="1">
    <location>
        <begin position="30"/>
        <end position="351"/>
    </location>
</feature>
<accession>A0A1I6GSN5</accession>
<feature type="compositionally biased region" description="Basic and acidic residues" evidence="1">
    <location>
        <begin position="229"/>
        <end position="238"/>
    </location>
</feature>
<name>A0A1I6GSN5_9GAMM</name>
<feature type="domain" description="PRC-barrel" evidence="3">
    <location>
        <begin position="357"/>
        <end position="425"/>
    </location>
</feature>